<dbReference type="PANTHER" id="PTHR31973:SF197">
    <property type="entry name" value="SWIM-TYPE DOMAIN-CONTAINING PROTEIN"/>
    <property type="match status" value="1"/>
</dbReference>
<evidence type="ECO:0000313" key="2">
    <source>
        <dbReference type="Proteomes" id="UP001327560"/>
    </source>
</evidence>
<dbReference type="EMBL" id="CP136891">
    <property type="protein sequence ID" value="WOK98488.1"/>
    <property type="molecule type" value="Genomic_DNA"/>
</dbReference>
<sequence length="120" mass="13593">MKAYRIKWKALRRLRGSVEDHYAMLGSYLAQLRCVNPTNLFSIVCNREFASSPPVFQRLYIGFEGLKKGFLNGCRPIIGFDGCFIKTFLGGQLLSAVGRDGNYQMFPIAWAVVEGENYDL</sequence>
<organism evidence="1 2">
    <name type="scientific">Canna indica</name>
    <name type="common">Indian-shot</name>
    <dbReference type="NCBI Taxonomy" id="4628"/>
    <lineage>
        <taxon>Eukaryota</taxon>
        <taxon>Viridiplantae</taxon>
        <taxon>Streptophyta</taxon>
        <taxon>Embryophyta</taxon>
        <taxon>Tracheophyta</taxon>
        <taxon>Spermatophyta</taxon>
        <taxon>Magnoliopsida</taxon>
        <taxon>Liliopsida</taxon>
        <taxon>Zingiberales</taxon>
        <taxon>Cannaceae</taxon>
        <taxon>Canna</taxon>
    </lineage>
</organism>
<evidence type="ECO:0000313" key="1">
    <source>
        <dbReference type="EMBL" id="WOK98488.1"/>
    </source>
</evidence>
<keyword evidence="2" id="KW-1185">Reference proteome</keyword>
<gene>
    <name evidence="1" type="ORF">Cni_G07200</name>
</gene>
<reference evidence="1 2" key="1">
    <citation type="submission" date="2023-10" db="EMBL/GenBank/DDBJ databases">
        <title>Chromosome-scale genome assembly provides insights into flower coloration mechanisms of Canna indica.</title>
        <authorList>
            <person name="Li C."/>
        </authorList>
    </citation>
    <scope>NUCLEOTIDE SEQUENCE [LARGE SCALE GENOMIC DNA]</scope>
    <source>
        <tissue evidence="1">Flower</tissue>
    </source>
</reference>
<proteinExistence type="predicted"/>
<accession>A0AAQ3JZX6</accession>
<protein>
    <submittedName>
        <fullName evidence="1">Uncharacterized protein</fullName>
    </submittedName>
</protein>
<dbReference type="AlphaFoldDB" id="A0AAQ3JZX6"/>
<dbReference type="PANTHER" id="PTHR31973">
    <property type="entry name" value="POLYPROTEIN, PUTATIVE-RELATED"/>
    <property type="match status" value="1"/>
</dbReference>
<name>A0AAQ3JZX6_9LILI</name>
<dbReference type="Proteomes" id="UP001327560">
    <property type="component" value="Chromosome 2"/>
</dbReference>